<dbReference type="Proteomes" id="UP000326924">
    <property type="component" value="Unassembled WGS sequence"/>
</dbReference>
<organism evidence="3 4">
    <name type="scientific">Sphaerosporella brunnea</name>
    <dbReference type="NCBI Taxonomy" id="1250544"/>
    <lineage>
        <taxon>Eukaryota</taxon>
        <taxon>Fungi</taxon>
        <taxon>Dikarya</taxon>
        <taxon>Ascomycota</taxon>
        <taxon>Pezizomycotina</taxon>
        <taxon>Pezizomycetes</taxon>
        <taxon>Pezizales</taxon>
        <taxon>Pyronemataceae</taxon>
        <taxon>Sphaerosporella</taxon>
    </lineage>
</organism>
<reference evidence="3 4" key="1">
    <citation type="submission" date="2019-09" db="EMBL/GenBank/DDBJ databases">
        <title>Draft genome of the ectomycorrhizal ascomycete Sphaerosporella brunnea.</title>
        <authorList>
            <consortium name="DOE Joint Genome Institute"/>
            <person name="Benucci G.M."/>
            <person name="Marozzi G."/>
            <person name="Antonielli L."/>
            <person name="Sanchez S."/>
            <person name="Marco P."/>
            <person name="Wang X."/>
            <person name="Falini L.B."/>
            <person name="Barry K."/>
            <person name="Haridas S."/>
            <person name="Lipzen A."/>
            <person name="Labutti K."/>
            <person name="Grigoriev I.V."/>
            <person name="Murat C."/>
            <person name="Martin F."/>
            <person name="Albertini E."/>
            <person name="Donnini D."/>
            <person name="Bonito G."/>
        </authorList>
    </citation>
    <scope>NUCLEOTIDE SEQUENCE [LARGE SCALE GENOMIC DNA]</scope>
    <source>
        <strain evidence="3 4">Sb_GMNB300</strain>
    </source>
</reference>
<dbReference type="EMBL" id="VXIS01000174">
    <property type="protein sequence ID" value="KAA8899001.1"/>
    <property type="molecule type" value="Genomic_DNA"/>
</dbReference>
<feature type="chain" id="PRO_5023899799" evidence="2">
    <location>
        <begin position="22"/>
        <end position="237"/>
    </location>
</feature>
<protein>
    <submittedName>
        <fullName evidence="3">Uncharacterized protein</fullName>
    </submittedName>
</protein>
<feature type="signal peptide" evidence="2">
    <location>
        <begin position="1"/>
        <end position="21"/>
    </location>
</feature>
<name>A0A5J5ENL3_9PEZI</name>
<dbReference type="AlphaFoldDB" id="A0A5J5ENL3"/>
<proteinExistence type="predicted"/>
<keyword evidence="2" id="KW-0732">Signal</keyword>
<evidence type="ECO:0000256" key="1">
    <source>
        <dbReference type="SAM" id="MobiDB-lite"/>
    </source>
</evidence>
<sequence>MLAYYCMFLVGLLQISPFGLGVLATKLKGSRDADQTIAAARLSGPNARRIASTVWRDDPKMRGVGGEGFFSCLYVIFVQSSKGAQRRRNKQLPHKVQRHIRWTRRKMESDCRGVTDVRSAGIKLFPTLHGLAAICHFSMARRRCRVQLLRLLSRPPYSLQWPIISTAGETNGRKDWLRAPVKGGHKDMPWMGNQGLGQQEGGERAGNEAFASPDHSSEEARHVGSLKGLQFATFGFG</sequence>
<gene>
    <name evidence="3" type="ORF">FN846DRAFT_189690</name>
</gene>
<feature type="region of interest" description="Disordered" evidence="1">
    <location>
        <begin position="187"/>
        <end position="222"/>
    </location>
</feature>
<accession>A0A5J5ENL3</accession>
<evidence type="ECO:0000256" key="2">
    <source>
        <dbReference type="SAM" id="SignalP"/>
    </source>
</evidence>
<evidence type="ECO:0000313" key="4">
    <source>
        <dbReference type="Proteomes" id="UP000326924"/>
    </source>
</evidence>
<dbReference type="InParanoid" id="A0A5J5ENL3"/>
<comment type="caution">
    <text evidence="3">The sequence shown here is derived from an EMBL/GenBank/DDBJ whole genome shotgun (WGS) entry which is preliminary data.</text>
</comment>
<keyword evidence="4" id="KW-1185">Reference proteome</keyword>
<evidence type="ECO:0000313" key="3">
    <source>
        <dbReference type="EMBL" id="KAA8899001.1"/>
    </source>
</evidence>